<evidence type="ECO:0000313" key="2">
    <source>
        <dbReference type="Proteomes" id="UP000800040"/>
    </source>
</evidence>
<accession>A0A6A5K450</accession>
<dbReference type="AlphaFoldDB" id="A0A6A5K450"/>
<protein>
    <submittedName>
        <fullName evidence="1">Uncharacterized protein</fullName>
    </submittedName>
</protein>
<name>A0A6A5K450_9PLEO</name>
<dbReference type="OrthoDB" id="3693950at2759"/>
<proteinExistence type="predicted"/>
<evidence type="ECO:0000313" key="1">
    <source>
        <dbReference type="EMBL" id="KAF1829457.1"/>
    </source>
</evidence>
<dbReference type="Proteomes" id="UP000800040">
    <property type="component" value="Unassembled WGS sequence"/>
</dbReference>
<gene>
    <name evidence="1" type="ORF">BDW02DRAFT_602526</name>
</gene>
<reference evidence="1" key="1">
    <citation type="submission" date="2020-01" db="EMBL/GenBank/DDBJ databases">
        <authorList>
            <consortium name="DOE Joint Genome Institute"/>
            <person name="Haridas S."/>
            <person name="Albert R."/>
            <person name="Binder M."/>
            <person name="Bloem J."/>
            <person name="Labutti K."/>
            <person name="Salamov A."/>
            <person name="Andreopoulos B."/>
            <person name="Baker S.E."/>
            <person name="Barry K."/>
            <person name="Bills G."/>
            <person name="Bluhm B.H."/>
            <person name="Cannon C."/>
            <person name="Castanera R."/>
            <person name="Culley D.E."/>
            <person name="Daum C."/>
            <person name="Ezra D."/>
            <person name="Gonzalez J.B."/>
            <person name="Henrissat B."/>
            <person name="Kuo A."/>
            <person name="Liang C."/>
            <person name="Lipzen A."/>
            <person name="Lutzoni F."/>
            <person name="Magnuson J."/>
            <person name="Mondo S."/>
            <person name="Nolan M."/>
            <person name="Ohm R."/>
            <person name="Pangilinan J."/>
            <person name="Park H.-J."/>
            <person name="Ramirez L."/>
            <person name="Alfaro M."/>
            <person name="Sun H."/>
            <person name="Tritt A."/>
            <person name="Yoshinaga Y."/>
            <person name="Zwiers L.-H."/>
            <person name="Turgeon B.G."/>
            <person name="Goodwin S.B."/>
            <person name="Spatafora J.W."/>
            <person name="Crous P.W."/>
            <person name="Grigoriev I.V."/>
        </authorList>
    </citation>
    <scope>NUCLEOTIDE SEQUENCE</scope>
    <source>
        <strain evidence="1">P77</strain>
    </source>
</reference>
<sequence>MPWSNFHTWDYFRSIHSKEAAREQAPKFWDSIYPFATCLGMATSVTAALKHVLGQDAELAAYADRVQLATDVGLERCKEMSPPRFHCVTMIRFLDHCVVIDLVAQAIAFKVWVHSMYTCTQACFRYAYVGGRNQTRALYDCPRPDNPLGPWTDMETDTVGSSEHYAYPAAKAVRNTPLVLVDTLTVKMDIIQQQTKVKVPYVDWLTKLNNAWFLHSLRQHEGFERGDGDAIACFTLSLGTGGADFAIRGLSTGTLIWLGILDRVCTALGLPKGEVLRMVDVVVDFWKEAFDSVCAKDKAGAVSRDAGRGGDCGESGAEV</sequence>
<keyword evidence="2" id="KW-1185">Reference proteome</keyword>
<organism evidence="1 2">
    <name type="scientific">Decorospora gaudefroyi</name>
    <dbReference type="NCBI Taxonomy" id="184978"/>
    <lineage>
        <taxon>Eukaryota</taxon>
        <taxon>Fungi</taxon>
        <taxon>Dikarya</taxon>
        <taxon>Ascomycota</taxon>
        <taxon>Pezizomycotina</taxon>
        <taxon>Dothideomycetes</taxon>
        <taxon>Pleosporomycetidae</taxon>
        <taxon>Pleosporales</taxon>
        <taxon>Pleosporineae</taxon>
        <taxon>Pleosporaceae</taxon>
        <taxon>Decorospora</taxon>
    </lineage>
</organism>
<dbReference type="EMBL" id="ML975442">
    <property type="protein sequence ID" value="KAF1829457.1"/>
    <property type="molecule type" value="Genomic_DNA"/>
</dbReference>